<feature type="region of interest" description="Disordered" evidence="1">
    <location>
        <begin position="1"/>
        <end position="34"/>
    </location>
</feature>
<feature type="region of interest" description="Disordered" evidence="1">
    <location>
        <begin position="80"/>
        <end position="99"/>
    </location>
</feature>
<gene>
    <name evidence="2" type="ORF">KC01_LOCUS21732</name>
</gene>
<proteinExistence type="predicted"/>
<keyword evidence="3" id="KW-1185">Reference proteome</keyword>
<feature type="compositionally biased region" description="Basic and acidic residues" evidence="1">
    <location>
        <begin position="7"/>
        <end position="18"/>
    </location>
</feature>
<sequence>MTVKVQDMFEKQLLRDHPPSPSPSPSPSSPLLFPPPLLSPLPSLTLPLPLLPLSPPLPPLLGESLCASFQRSPLSEAAVSLQQKNTLRDQDQDQEPQGPGIYACPHLRLIASDPRVSRVFSGITCSVHSLDYNIPGLRERDWICVNGTGAERDWSLRCQTVEL</sequence>
<organism evidence="2 3">
    <name type="scientific">Knipowitschia caucasica</name>
    <name type="common">Caucasian dwarf goby</name>
    <name type="synonym">Pomatoschistus caucasicus</name>
    <dbReference type="NCBI Taxonomy" id="637954"/>
    <lineage>
        <taxon>Eukaryota</taxon>
        <taxon>Metazoa</taxon>
        <taxon>Chordata</taxon>
        <taxon>Craniata</taxon>
        <taxon>Vertebrata</taxon>
        <taxon>Euteleostomi</taxon>
        <taxon>Actinopterygii</taxon>
        <taxon>Neopterygii</taxon>
        <taxon>Teleostei</taxon>
        <taxon>Neoteleostei</taxon>
        <taxon>Acanthomorphata</taxon>
        <taxon>Gobiaria</taxon>
        <taxon>Gobiiformes</taxon>
        <taxon>Gobioidei</taxon>
        <taxon>Gobiidae</taxon>
        <taxon>Gobiinae</taxon>
        <taxon>Knipowitschia</taxon>
    </lineage>
</organism>
<evidence type="ECO:0000313" key="2">
    <source>
        <dbReference type="EMBL" id="CAL1592485.1"/>
    </source>
</evidence>
<protein>
    <submittedName>
        <fullName evidence="2">Uncharacterized protein</fullName>
    </submittedName>
</protein>
<evidence type="ECO:0000256" key="1">
    <source>
        <dbReference type="SAM" id="MobiDB-lite"/>
    </source>
</evidence>
<dbReference type="AlphaFoldDB" id="A0AAV2KWS9"/>
<evidence type="ECO:0000313" key="3">
    <source>
        <dbReference type="Proteomes" id="UP001497482"/>
    </source>
</evidence>
<feature type="compositionally biased region" description="Pro residues" evidence="1">
    <location>
        <begin position="19"/>
        <end position="34"/>
    </location>
</feature>
<dbReference type="EMBL" id="OZ035824">
    <property type="protein sequence ID" value="CAL1592485.1"/>
    <property type="molecule type" value="Genomic_DNA"/>
</dbReference>
<reference evidence="2 3" key="1">
    <citation type="submission" date="2024-04" db="EMBL/GenBank/DDBJ databases">
        <authorList>
            <person name="Waldvogel A.-M."/>
            <person name="Schoenle A."/>
        </authorList>
    </citation>
    <scope>NUCLEOTIDE SEQUENCE [LARGE SCALE GENOMIC DNA]</scope>
</reference>
<dbReference type="Proteomes" id="UP001497482">
    <property type="component" value="Chromosome 2"/>
</dbReference>
<name>A0AAV2KWS9_KNICA</name>
<accession>A0AAV2KWS9</accession>